<accession>A0A0A2IKU5</accession>
<comment type="subcellular location">
    <subcellularLocation>
        <location evidence="1">Membrane</location>
        <topology evidence="1">Multi-pass membrane protein</topology>
    </subcellularLocation>
</comment>
<dbReference type="EMBL" id="JQFZ01000260">
    <property type="protein sequence ID" value="KGO52685.1"/>
    <property type="molecule type" value="Genomic_DNA"/>
</dbReference>
<feature type="transmembrane region" description="Helical" evidence="7">
    <location>
        <begin position="39"/>
        <end position="60"/>
    </location>
</feature>
<feature type="region of interest" description="Disordered" evidence="6">
    <location>
        <begin position="285"/>
        <end position="327"/>
    </location>
</feature>
<dbReference type="AlphaFoldDB" id="A0A0A2IKU5"/>
<evidence type="ECO:0000313" key="9">
    <source>
        <dbReference type="EMBL" id="KGO52685.1"/>
    </source>
</evidence>
<feature type="compositionally biased region" description="Polar residues" evidence="6">
    <location>
        <begin position="285"/>
        <end position="306"/>
    </location>
</feature>
<name>A0A0A2IKU5_PENEN</name>
<dbReference type="GO" id="GO:0016020">
    <property type="term" value="C:membrane"/>
    <property type="evidence" value="ECO:0007669"/>
    <property type="project" value="UniProtKB-SubCell"/>
</dbReference>
<dbReference type="PANTHER" id="PTHR33048">
    <property type="entry name" value="PTH11-LIKE INTEGRAL MEMBRANE PROTEIN (AFU_ORTHOLOGUE AFUA_5G11245)"/>
    <property type="match status" value="1"/>
</dbReference>
<dbReference type="GeneID" id="27681091"/>
<reference evidence="9 10" key="1">
    <citation type="journal article" date="2015" name="Mol. Plant Microbe Interact.">
        <title>Genome, transcriptome, and functional analyses of Penicillium expansum provide new insights into secondary metabolism and pathogenicity.</title>
        <authorList>
            <person name="Ballester A.R."/>
            <person name="Marcet-Houben M."/>
            <person name="Levin E."/>
            <person name="Sela N."/>
            <person name="Selma-Lazaro C."/>
            <person name="Carmona L."/>
            <person name="Wisniewski M."/>
            <person name="Droby S."/>
            <person name="Gonzalez-Candelas L."/>
            <person name="Gabaldon T."/>
        </authorList>
    </citation>
    <scope>NUCLEOTIDE SEQUENCE [LARGE SCALE GENOMIC DNA]</scope>
    <source>
        <strain evidence="9 10">MD-8</strain>
    </source>
</reference>
<dbReference type="InterPro" id="IPR052337">
    <property type="entry name" value="SAT4-like"/>
</dbReference>
<dbReference type="InterPro" id="IPR049326">
    <property type="entry name" value="Rhodopsin_dom_fungi"/>
</dbReference>
<dbReference type="STRING" id="27334.A0A0A2IKU5"/>
<protein>
    <recommendedName>
        <fullName evidence="8">Rhodopsin domain-containing protein</fullName>
    </recommendedName>
</protein>
<dbReference type="HOGENOM" id="CLU_019101_0_1_1"/>
<sequence length="385" mass="42051">MTGNAEAWTLLSLALVTISVRVGVRWKLVGPANFQLDDYLMPLAGIFFVLETVAAYLVGAKFGGLTNSYMTPEQRAALDPNSKEWSHRVAGSKVQIIGWSLYVAILWLVKFSLAVFYSRLTTGLQHLPTRVRVGYIILGVTYIATALSLLLSCQPFHAFWQINPDPGNICQPSNSRVYVFVVVILNVLTDIYLLSIPLPLLWTVNLNLKRKIPLMVLFSGATFVMIAGVIRAATIMRSSPDGAEAGSKWACRETFVSIVVSNLPIIQPLIRKGFKKIGLSHVFSSSGKTSGNPYQLSSRGLKTLTTRGEGDTKKSKTNAAAPTHMQTSAWGSDEHILAQSEPSSKDITVVSETVVRSEPWTLEEGSGVGTSTTPPKEWGSQLSHR</sequence>
<keyword evidence="3 7" id="KW-1133">Transmembrane helix</keyword>
<evidence type="ECO:0000259" key="8">
    <source>
        <dbReference type="Pfam" id="PF20684"/>
    </source>
</evidence>
<feature type="transmembrane region" description="Helical" evidence="7">
    <location>
        <begin position="177"/>
        <end position="200"/>
    </location>
</feature>
<evidence type="ECO:0000313" key="10">
    <source>
        <dbReference type="Proteomes" id="UP000030143"/>
    </source>
</evidence>
<feature type="domain" description="Rhodopsin" evidence="8">
    <location>
        <begin position="21"/>
        <end position="272"/>
    </location>
</feature>
<dbReference type="Proteomes" id="UP000030143">
    <property type="component" value="Unassembled WGS sequence"/>
</dbReference>
<dbReference type="Pfam" id="PF20684">
    <property type="entry name" value="Fung_rhodopsin"/>
    <property type="match status" value="1"/>
</dbReference>
<evidence type="ECO:0000256" key="7">
    <source>
        <dbReference type="SAM" id="Phobius"/>
    </source>
</evidence>
<evidence type="ECO:0000256" key="1">
    <source>
        <dbReference type="ARBA" id="ARBA00004141"/>
    </source>
</evidence>
<proteinExistence type="inferred from homology"/>
<evidence type="ECO:0000256" key="2">
    <source>
        <dbReference type="ARBA" id="ARBA00022692"/>
    </source>
</evidence>
<evidence type="ECO:0000256" key="3">
    <source>
        <dbReference type="ARBA" id="ARBA00022989"/>
    </source>
</evidence>
<feature type="compositionally biased region" description="Polar residues" evidence="6">
    <location>
        <begin position="369"/>
        <end position="385"/>
    </location>
</feature>
<evidence type="ECO:0000256" key="4">
    <source>
        <dbReference type="ARBA" id="ARBA00023136"/>
    </source>
</evidence>
<keyword evidence="10" id="KW-1185">Reference proteome</keyword>
<comment type="caution">
    <text evidence="9">The sequence shown here is derived from an EMBL/GenBank/DDBJ whole genome shotgun (WGS) entry which is preliminary data.</text>
</comment>
<keyword evidence="4 7" id="KW-0472">Membrane</keyword>
<dbReference type="PhylomeDB" id="A0A0A2IKU5"/>
<organism evidence="9 10">
    <name type="scientific">Penicillium expansum</name>
    <name type="common">Blue mold rot fungus</name>
    <dbReference type="NCBI Taxonomy" id="27334"/>
    <lineage>
        <taxon>Eukaryota</taxon>
        <taxon>Fungi</taxon>
        <taxon>Dikarya</taxon>
        <taxon>Ascomycota</taxon>
        <taxon>Pezizomycotina</taxon>
        <taxon>Eurotiomycetes</taxon>
        <taxon>Eurotiomycetidae</taxon>
        <taxon>Eurotiales</taxon>
        <taxon>Aspergillaceae</taxon>
        <taxon>Penicillium</taxon>
    </lineage>
</organism>
<dbReference type="RefSeq" id="XP_016595403.1">
    <property type="nucleotide sequence ID" value="XM_016745671.1"/>
</dbReference>
<feature type="transmembrane region" description="Helical" evidence="7">
    <location>
        <begin position="133"/>
        <end position="156"/>
    </location>
</feature>
<dbReference type="PANTHER" id="PTHR33048:SF2">
    <property type="entry name" value="SRPK"/>
    <property type="match status" value="1"/>
</dbReference>
<comment type="similarity">
    <text evidence="5">Belongs to the SAT4 family.</text>
</comment>
<feature type="compositionally biased region" description="Polar residues" evidence="6">
    <location>
        <begin position="317"/>
        <end position="327"/>
    </location>
</feature>
<dbReference type="OrthoDB" id="2988756at2759"/>
<keyword evidence="2 7" id="KW-0812">Transmembrane</keyword>
<feature type="transmembrane region" description="Helical" evidence="7">
    <location>
        <begin position="96"/>
        <end position="118"/>
    </location>
</feature>
<feature type="transmembrane region" description="Helical" evidence="7">
    <location>
        <begin position="212"/>
        <end position="230"/>
    </location>
</feature>
<evidence type="ECO:0000256" key="5">
    <source>
        <dbReference type="ARBA" id="ARBA00038359"/>
    </source>
</evidence>
<feature type="region of interest" description="Disordered" evidence="6">
    <location>
        <begin position="358"/>
        <end position="385"/>
    </location>
</feature>
<dbReference type="VEuPathDB" id="FungiDB:PEXP_095610"/>
<evidence type="ECO:0000256" key="6">
    <source>
        <dbReference type="SAM" id="MobiDB-lite"/>
    </source>
</evidence>
<gene>
    <name evidence="9" type="ORF">PEX2_084010</name>
</gene>